<dbReference type="EMBL" id="JADWYS010000001">
    <property type="protein sequence ID" value="MBG9386779.1"/>
    <property type="molecule type" value="Genomic_DNA"/>
</dbReference>
<evidence type="ECO:0000313" key="6">
    <source>
        <dbReference type="EMBL" id="MBG9386779.1"/>
    </source>
</evidence>
<evidence type="ECO:0000256" key="4">
    <source>
        <dbReference type="ARBA" id="ARBA00023163"/>
    </source>
</evidence>
<keyword evidence="3" id="KW-0238">DNA-binding</keyword>
<dbReference type="PANTHER" id="PTHR30419:SF8">
    <property type="entry name" value="NITROGEN ASSIMILATION TRANSCRIPTIONAL ACTIVATOR-RELATED"/>
    <property type="match status" value="1"/>
</dbReference>
<dbReference type="InterPro" id="IPR036388">
    <property type="entry name" value="WH-like_DNA-bd_sf"/>
</dbReference>
<gene>
    <name evidence="6" type="ORF">I5803_01975</name>
</gene>
<dbReference type="InterPro" id="IPR000847">
    <property type="entry name" value="LysR_HTH_N"/>
</dbReference>
<evidence type="ECO:0000256" key="3">
    <source>
        <dbReference type="ARBA" id="ARBA00023125"/>
    </source>
</evidence>
<accession>A0A931MF22</accession>
<dbReference type="RefSeq" id="WP_196984743.1">
    <property type="nucleotide sequence ID" value="NZ_JADWYS010000001.1"/>
</dbReference>
<keyword evidence="4" id="KW-0804">Transcription</keyword>
<dbReference type="CDD" id="cd08440">
    <property type="entry name" value="PBP2_LTTR_like_4"/>
    <property type="match status" value="1"/>
</dbReference>
<dbReference type="Gene3D" id="1.10.10.10">
    <property type="entry name" value="Winged helix-like DNA-binding domain superfamily/Winged helix DNA-binding domain"/>
    <property type="match status" value="1"/>
</dbReference>
<dbReference type="SUPFAM" id="SSF46785">
    <property type="entry name" value="Winged helix' DNA-binding domain"/>
    <property type="match status" value="1"/>
</dbReference>
<dbReference type="PROSITE" id="PS50931">
    <property type="entry name" value="HTH_LYSR"/>
    <property type="match status" value="1"/>
</dbReference>
<dbReference type="PANTHER" id="PTHR30419">
    <property type="entry name" value="HTH-TYPE TRANSCRIPTIONAL REGULATOR YBHD"/>
    <property type="match status" value="1"/>
</dbReference>
<evidence type="ECO:0000313" key="7">
    <source>
        <dbReference type="Proteomes" id="UP000651050"/>
    </source>
</evidence>
<dbReference type="GO" id="GO:0005829">
    <property type="term" value="C:cytosol"/>
    <property type="evidence" value="ECO:0007669"/>
    <property type="project" value="TreeGrafter"/>
</dbReference>
<comment type="caution">
    <text evidence="6">The sequence shown here is derived from an EMBL/GenBank/DDBJ whole genome shotgun (WGS) entry which is preliminary data.</text>
</comment>
<organism evidence="6 7">
    <name type="scientific">Caenimonas aquaedulcis</name>
    <dbReference type="NCBI Taxonomy" id="2793270"/>
    <lineage>
        <taxon>Bacteria</taxon>
        <taxon>Pseudomonadati</taxon>
        <taxon>Pseudomonadota</taxon>
        <taxon>Betaproteobacteria</taxon>
        <taxon>Burkholderiales</taxon>
        <taxon>Comamonadaceae</taxon>
        <taxon>Caenimonas</taxon>
    </lineage>
</organism>
<dbReference type="GO" id="GO:0003700">
    <property type="term" value="F:DNA-binding transcription factor activity"/>
    <property type="evidence" value="ECO:0007669"/>
    <property type="project" value="InterPro"/>
</dbReference>
<name>A0A931MF22_9BURK</name>
<feature type="domain" description="HTH lysR-type" evidence="5">
    <location>
        <begin position="4"/>
        <end position="61"/>
    </location>
</feature>
<dbReference type="FunFam" id="1.10.10.10:FF:000001">
    <property type="entry name" value="LysR family transcriptional regulator"/>
    <property type="match status" value="1"/>
</dbReference>
<dbReference type="InterPro" id="IPR036390">
    <property type="entry name" value="WH_DNA-bd_sf"/>
</dbReference>
<sequence length="305" mass="32758">MMNIKYRQLKAFTLAGQLGSFVRAADALAVTQPSFSVLIRELEHDLGMQLFERTTRSCHMTAAGASFYEEAHAVLQDLESVYQHARDISAGRRGKVEIAAVASLASGILAEAVSVFHLQYPDVRMQMREALNTGVISAVKQGEVELGIAGALSGDPELEFMPLFTDRLMVVAPMGHPAVQGKVSWETLGRHPLILLGSGSAERALQLSKVRVTPAFEVAHMATALALVRHGMGITVLPGSALSGLNVKGLHYEPMPGKVARRELGVLYRSKRLLGPAARAFIQVLKEMVPSDPAIQKISGASAAN</sequence>
<evidence type="ECO:0000256" key="1">
    <source>
        <dbReference type="ARBA" id="ARBA00009437"/>
    </source>
</evidence>
<dbReference type="Pfam" id="PF00126">
    <property type="entry name" value="HTH_1"/>
    <property type="match status" value="1"/>
</dbReference>
<dbReference type="InterPro" id="IPR050950">
    <property type="entry name" value="HTH-type_LysR_regulators"/>
</dbReference>
<comment type="similarity">
    <text evidence="1">Belongs to the LysR transcriptional regulatory family.</text>
</comment>
<evidence type="ECO:0000256" key="2">
    <source>
        <dbReference type="ARBA" id="ARBA00023015"/>
    </source>
</evidence>
<dbReference type="AlphaFoldDB" id="A0A931MF22"/>
<dbReference type="Pfam" id="PF03466">
    <property type="entry name" value="LysR_substrate"/>
    <property type="match status" value="1"/>
</dbReference>
<dbReference type="GO" id="GO:0003677">
    <property type="term" value="F:DNA binding"/>
    <property type="evidence" value="ECO:0007669"/>
    <property type="project" value="UniProtKB-KW"/>
</dbReference>
<dbReference type="PRINTS" id="PR00039">
    <property type="entry name" value="HTHLYSR"/>
</dbReference>
<keyword evidence="7" id="KW-1185">Reference proteome</keyword>
<protein>
    <submittedName>
        <fullName evidence="6">LysR family transcriptional regulator</fullName>
    </submittedName>
</protein>
<reference evidence="6" key="1">
    <citation type="submission" date="2020-11" db="EMBL/GenBank/DDBJ databases">
        <title>Bacterial whole genome sequence for Caenimonas sp. DR4.4.</title>
        <authorList>
            <person name="Le V."/>
            <person name="Ko S.-R."/>
            <person name="Ahn C.-Y."/>
            <person name="Oh H.-M."/>
        </authorList>
    </citation>
    <scope>NUCLEOTIDE SEQUENCE</scope>
    <source>
        <strain evidence="6">DR4.4</strain>
    </source>
</reference>
<proteinExistence type="inferred from homology"/>
<dbReference type="Gene3D" id="3.40.190.290">
    <property type="match status" value="1"/>
</dbReference>
<keyword evidence="2" id="KW-0805">Transcription regulation</keyword>
<dbReference type="InterPro" id="IPR005119">
    <property type="entry name" value="LysR_subst-bd"/>
</dbReference>
<evidence type="ECO:0000259" key="5">
    <source>
        <dbReference type="PROSITE" id="PS50931"/>
    </source>
</evidence>
<dbReference type="Proteomes" id="UP000651050">
    <property type="component" value="Unassembled WGS sequence"/>
</dbReference>
<dbReference type="SUPFAM" id="SSF53850">
    <property type="entry name" value="Periplasmic binding protein-like II"/>
    <property type="match status" value="1"/>
</dbReference>